<sequence length="182" mass="19807">MPDLAHPAEGAAPTPELAARPAGPVDVVLALGANLGDPDATLDAAIAALRRAEELTDVRPSPRARTAPVGGPPGQPDYRNQVVLARTDRSAWELLRLAHRLEHEHGRRREVRWGPRTLDVDLIVHGRLRSDHPDLTLPHPRAAERAFVLLPWLWLDPAATLDGRRVADLVSRAADAEGVRQA</sequence>
<evidence type="ECO:0000313" key="12">
    <source>
        <dbReference type="Proteomes" id="UP000540191"/>
    </source>
</evidence>
<dbReference type="InterPro" id="IPR000550">
    <property type="entry name" value="Hppk"/>
</dbReference>
<keyword evidence="5" id="KW-0547">Nucleotide-binding</keyword>
<dbReference type="GO" id="GO:0016301">
    <property type="term" value="F:kinase activity"/>
    <property type="evidence" value="ECO:0007669"/>
    <property type="project" value="UniProtKB-KW"/>
</dbReference>
<evidence type="ECO:0000256" key="8">
    <source>
        <dbReference type="ARBA" id="ARBA00022909"/>
    </source>
</evidence>
<dbReference type="GO" id="GO:0046656">
    <property type="term" value="P:folic acid biosynthetic process"/>
    <property type="evidence" value="ECO:0007669"/>
    <property type="project" value="UniProtKB-KW"/>
</dbReference>
<dbReference type="GO" id="GO:0003848">
    <property type="term" value="F:2-amino-4-hydroxy-6-hydroxymethyldihydropteridine diphosphokinase activity"/>
    <property type="evidence" value="ECO:0007669"/>
    <property type="project" value="UniProtKB-EC"/>
</dbReference>
<dbReference type="UniPathway" id="UPA00077">
    <property type="reaction ID" value="UER00155"/>
</dbReference>
<dbReference type="GO" id="GO:0046654">
    <property type="term" value="P:tetrahydrofolate biosynthetic process"/>
    <property type="evidence" value="ECO:0007669"/>
    <property type="project" value="UniProtKB-UniPathway"/>
</dbReference>
<dbReference type="EC" id="2.7.6.3" evidence="3"/>
<evidence type="ECO:0000256" key="1">
    <source>
        <dbReference type="ARBA" id="ARBA00000198"/>
    </source>
</evidence>
<evidence type="ECO:0000256" key="9">
    <source>
        <dbReference type="SAM" id="MobiDB-lite"/>
    </source>
</evidence>
<evidence type="ECO:0000256" key="6">
    <source>
        <dbReference type="ARBA" id="ARBA00022777"/>
    </source>
</evidence>
<dbReference type="InterPro" id="IPR035907">
    <property type="entry name" value="Hppk_sf"/>
</dbReference>
<accession>A0A7W7M456</accession>
<evidence type="ECO:0000256" key="3">
    <source>
        <dbReference type="ARBA" id="ARBA00013253"/>
    </source>
</evidence>
<dbReference type="RefSeq" id="WP_158496957.1">
    <property type="nucleotide sequence ID" value="NZ_JACHNA010000001.1"/>
</dbReference>
<organism evidence="11 12">
    <name type="scientific">Micrococcus cohnii</name>
    <dbReference type="NCBI Taxonomy" id="993416"/>
    <lineage>
        <taxon>Bacteria</taxon>
        <taxon>Bacillati</taxon>
        <taxon>Actinomycetota</taxon>
        <taxon>Actinomycetes</taxon>
        <taxon>Micrococcales</taxon>
        <taxon>Micrococcaceae</taxon>
        <taxon>Micrococcus</taxon>
    </lineage>
</organism>
<name>A0A7W7M456_9MICC</name>
<protein>
    <recommendedName>
        <fullName evidence="3">2-amino-4-hydroxy-6-hydroxymethyldihydropteridine diphosphokinase</fullName>
        <ecNumber evidence="3">2.7.6.3</ecNumber>
    </recommendedName>
</protein>
<evidence type="ECO:0000256" key="2">
    <source>
        <dbReference type="ARBA" id="ARBA00005051"/>
    </source>
</evidence>
<dbReference type="SUPFAM" id="SSF55083">
    <property type="entry name" value="6-hydroxymethyl-7,8-dihydropterin pyrophosphokinase, HPPK"/>
    <property type="match status" value="1"/>
</dbReference>
<dbReference type="Pfam" id="PF01288">
    <property type="entry name" value="HPPK"/>
    <property type="match status" value="1"/>
</dbReference>
<comment type="caution">
    <text evidence="11">The sequence shown here is derived from an EMBL/GenBank/DDBJ whole genome shotgun (WGS) entry which is preliminary data.</text>
</comment>
<dbReference type="CDD" id="cd00483">
    <property type="entry name" value="HPPK"/>
    <property type="match status" value="1"/>
</dbReference>
<evidence type="ECO:0000259" key="10">
    <source>
        <dbReference type="PROSITE" id="PS00794"/>
    </source>
</evidence>
<dbReference type="EMBL" id="JACHNA010000001">
    <property type="protein sequence ID" value="MBB4736335.1"/>
    <property type="molecule type" value="Genomic_DNA"/>
</dbReference>
<comment type="catalytic activity">
    <reaction evidence="1">
        <text>6-hydroxymethyl-7,8-dihydropterin + ATP = (7,8-dihydropterin-6-yl)methyl diphosphate + AMP + H(+)</text>
        <dbReference type="Rhea" id="RHEA:11412"/>
        <dbReference type="ChEBI" id="CHEBI:15378"/>
        <dbReference type="ChEBI" id="CHEBI:30616"/>
        <dbReference type="ChEBI" id="CHEBI:44841"/>
        <dbReference type="ChEBI" id="CHEBI:72950"/>
        <dbReference type="ChEBI" id="CHEBI:456215"/>
        <dbReference type="EC" id="2.7.6.3"/>
    </reaction>
</comment>
<keyword evidence="4" id="KW-0808">Transferase</keyword>
<keyword evidence="12" id="KW-1185">Reference proteome</keyword>
<reference evidence="11 12" key="1">
    <citation type="submission" date="2020-08" db="EMBL/GenBank/DDBJ databases">
        <title>Sequencing the genomes of 1000 actinobacteria strains.</title>
        <authorList>
            <person name="Klenk H.-P."/>
        </authorList>
    </citation>
    <scope>NUCLEOTIDE SEQUENCE [LARGE SCALE GENOMIC DNA]</scope>
    <source>
        <strain evidence="11 12">DSM 23974</strain>
    </source>
</reference>
<dbReference type="GO" id="GO:0005524">
    <property type="term" value="F:ATP binding"/>
    <property type="evidence" value="ECO:0007669"/>
    <property type="project" value="UniProtKB-KW"/>
</dbReference>
<evidence type="ECO:0000256" key="4">
    <source>
        <dbReference type="ARBA" id="ARBA00022679"/>
    </source>
</evidence>
<dbReference type="Gene3D" id="3.30.70.560">
    <property type="entry name" value="7,8-Dihydro-6-hydroxymethylpterin-pyrophosphokinase HPPK"/>
    <property type="match status" value="1"/>
</dbReference>
<dbReference type="AlphaFoldDB" id="A0A7W7M456"/>
<dbReference type="PANTHER" id="PTHR43071:SF1">
    <property type="entry name" value="2-AMINO-4-HYDROXY-6-HYDROXYMETHYLDIHYDROPTERIDINE PYROPHOSPHOKINASE"/>
    <property type="match status" value="1"/>
</dbReference>
<dbReference type="PROSITE" id="PS00794">
    <property type="entry name" value="HPPK"/>
    <property type="match status" value="1"/>
</dbReference>
<comment type="pathway">
    <text evidence="2">Cofactor biosynthesis; tetrahydrofolate biosynthesis; 2-amino-4-hydroxy-6-hydroxymethyl-7,8-dihydropteridine diphosphate from 7,8-dihydroneopterin triphosphate: step 4/4.</text>
</comment>
<evidence type="ECO:0000256" key="5">
    <source>
        <dbReference type="ARBA" id="ARBA00022741"/>
    </source>
</evidence>
<feature type="domain" description="7,8-dihydro-6-hydroxymethylpterin-pyrophosphokinase" evidence="10">
    <location>
        <begin position="112"/>
        <end position="123"/>
    </location>
</feature>
<dbReference type="Proteomes" id="UP000540191">
    <property type="component" value="Unassembled WGS sequence"/>
</dbReference>
<dbReference type="NCBIfam" id="TIGR01498">
    <property type="entry name" value="folK"/>
    <property type="match status" value="1"/>
</dbReference>
<gene>
    <name evidence="11" type="ORF">HDA30_001843</name>
</gene>
<keyword evidence="8" id="KW-0289">Folate biosynthesis</keyword>
<dbReference type="PANTHER" id="PTHR43071">
    <property type="entry name" value="2-AMINO-4-HYDROXY-6-HYDROXYMETHYLDIHYDROPTERIDINE PYROPHOSPHOKINASE"/>
    <property type="match status" value="1"/>
</dbReference>
<evidence type="ECO:0000256" key="7">
    <source>
        <dbReference type="ARBA" id="ARBA00022840"/>
    </source>
</evidence>
<keyword evidence="7" id="KW-0067">ATP-binding</keyword>
<keyword evidence="6 11" id="KW-0418">Kinase</keyword>
<feature type="region of interest" description="Disordered" evidence="9">
    <location>
        <begin position="57"/>
        <end position="79"/>
    </location>
</feature>
<proteinExistence type="predicted"/>
<evidence type="ECO:0000313" key="11">
    <source>
        <dbReference type="EMBL" id="MBB4736335.1"/>
    </source>
</evidence>